<evidence type="ECO:0000256" key="5">
    <source>
        <dbReference type="ARBA" id="ARBA00023136"/>
    </source>
</evidence>
<keyword evidence="3 6" id="KW-0812">Transmembrane</keyword>
<protein>
    <submittedName>
        <fullName evidence="8">DMT family transporter</fullName>
    </submittedName>
</protein>
<evidence type="ECO:0000256" key="3">
    <source>
        <dbReference type="ARBA" id="ARBA00022692"/>
    </source>
</evidence>
<dbReference type="InterPro" id="IPR037185">
    <property type="entry name" value="EmrE-like"/>
</dbReference>
<feature type="transmembrane region" description="Helical" evidence="6">
    <location>
        <begin position="161"/>
        <end position="180"/>
    </location>
</feature>
<keyword evidence="5 6" id="KW-0472">Membrane</keyword>
<gene>
    <name evidence="8" type="ORF">P2G67_03905</name>
</gene>
<evidence type="ECO:0000313" key="8">
    <source>
        <dbReference type="EMBL" id="MDF2095116.1"/>
    </source>
</evidence>
<dbReference type="Pfam" id="PF00892">
    <property type="entry name" value="EamA"/>
    <property type="match status" value="2"/>
</dbReference>
<feature type="transmembrane region" description="Helical" evidence="6">
    <location>
        <begin position="70"/>
        <end position="92"/>
    </location>
</feature>
<feature type="transmembrane region" description="Helical" evidence="6">
    <location>
        <begin position="192"/>
        <end position="212"/>
    </location>
</feature>
<feature type="transmembrane region" description="Helical" evidence="6">
    <location>
        <begin position="257"/>
        <end position="273"/>
    </location>
</feature>
<evidence type="ECO:0000256" key="6">
    <source>
        <dbReference type="SAM" id="Phobius"/>
    </source>
</evidence>
<dbReference type="EMBL" id="JARHUD010000002">
    <property type="protein sequence ID" value="MDF2095116.1"/>
    <property type="molecule type" value="Genomic_DNA"/>
</dbReference>
<dbReference type="InterPro" id="IPR050638">
    <property type="entry name" value="AA-Vitamin_Transporters"/>
</dbReference>
<name>A0ABT5YJJ2_9PROT</name>
<dbReference type="InterPro" id="IPR000620">
    <property type="entry name" value="EamA_dom"/>
</dbReference>
<evidence type="ECO:0000256" key="1">
    <source>
        <dbReference type="ARBA" id="ARBA00004141"/>
    </source>
</evidence>
<feature type="transmembrane region" description="Helical" evidence="6">
    <location>
        <begin position="129"/>
        <end position="149"/>
    </location>
</feature>
<organism evidence="8 9">
    <name type="scientific">Aquibaculum arenosum</name>
    <dbReference type="NCBI Taxonomy" id="3032591"/>
    <lineage>
        <taxon>Bacteria</taxon>
        <taxon>Pseudomonadati</taxon>
        <taxon>Pseudomonadota</taxon>
        <taxon>Alphaproteobacteria</taxon>
        <taxon>Rhodospirillales</taxon>
        <taxon>Rhodovibrionaceae</taxon>
        <taxon>Aquibaculum</taxon>
    </lineage>
</organism>
<comment type="subcellular location">
    <subcellularLocation>
        <location evidence="1">Membrane</location>
        <topology evidence="1">Multi-pass membrane protein</topology>
    </subcellularLocation>
</comment>
<feature type="transmembrane region" description="Helical" evidence="6">
    <location>
        <begin position="38"/>
        <end position="58"/>
    </location>
</feature>
<keyword evidence="9" id="KW-1185">Reference proteome</keyword>
<evidence type="ECO:0000313" key="9">
    <source>
        <dbReference type="Proteomes" id="UP001215503"/>
    </source>
</evidence>
<reference evidence="8 9" key="1">
    <citation type="submission" date="2023-03" db="EMBL/GenBank/DDBJ databases">
        <title>Fodinicurvata sp. CAU 1616 isolated from sea sendiment.</title>
        <authorList>
            <person name="Kim W."/>
        </authorList>
    </citation>
    <scope>NUCLEOTIDE SEQUENCE [LARGE SCALE GENOMIC DNA]</scope>
    <source>
        <strain evidence="8 9">CAU 1616</strain>
    </source>
</reference>
<dbReference type="Proteomes" id="UP001215503">
    <property type="component" value="Unassembled WGS sequence"/>
</dbReference>
<comment type="similarity">
    <text evidence="2">Belongs to the EamA transporter family.</text>
</comment>
<evidence type="ECO:0000256" key="2">
    <source>
        <dbReference type="ARBA" id="ARBA00007362"/>
    </source>
</evidence>
<feature type="transmembrane region" description="Helical" evidence="6">
    <location>
        <begin position="279"/>
        <end position="297"/>
    </location>
</feature>
<feature type="domain" description="EamA" evidence="7">
    <location>
        <begin position="16"/>
        <end position="143"/>
    </location>
</feature>
<feature type="transmembrane region" description="Helical" evidence="6">
    <location>
        <begin position="9"/>
        <end position="32"/>
    </location>
</feature>
<sequence length="302" mass="32135">MPAALQRALLFCMPAVFVLLWSTGFIGAIWGLPYAEPFTFLTLRFALTVALLLPPLLFFRALQFESKTQVFHIAVVGFLVHAIYLGGAFGGMARGLPAAYSALIVSLQPLLTAVLVGPLLGERVTLRQVLGLLLGLMGVTLVLAEKLAPAGSGSVFEGFDLWAIVFSLGALLGMTLGVVYQKRFCGQVHLWSGALVQYAAAGLVTGVVAFVFETNRIQWTGDFLFALGWLTLVLSLGAVSLLMLLIRLGEAARTASLFYLVPPATATSAWILFGDRMGPLALAGMAVAVLGVALVVVRRAPR</sequence>
<dbReference type="PANTHER" id="PTHR32322:SF2">
    <property type="entry name" value="EAMA DOMAIN-CONTAINING PROTEIN"/>
    <property type="match status" value="1"/>
</dbReference>
<feature type="transmembrane region" description="Helical" evidence="6">
    <location>
        <begin position="224"/>
        <end position="245"/>
    </location>
</feature>
<keyword evidence="4 6" id="KW-1133">Transmembrane helix</keyword>
<evidence type="ECO:0000259" key="7">
    <source>
        <dbReference type="Pfam" id="PF00892"/>
    </source>
</evidence>
<evidence type="ECO:0000256" key="4">
    <source>
        <dbReference type="ARBA" id="ARBA00022989"/>
    </source>
</evidence>
<feature type="transmembrane region" description="Helical" evidence="6">
    <location>
        <begin position="98"/>
        <end position="117"/>
    </location>
</feature>
<dbReference type="RefSeq" id="WP_275820232.1">
    <property type="nucleotide sequence ID" value="NZ_JARHUD010000002.1"/>
</dbReference>
<dbReference type="PANTHER" id="PTHR32322">
    <property type="entry name" value="INNER MEMBRANE TRANSPORTER"/>
    <property type="match status" value="1"/>
</dbReference>
<proteinExistence type="inferred from homology"/>
<dbReference type="SUPFAM" id="SSF103481">
    <property type="entry name" value="Multidrug resistance efflux transporter EmrE"/>
    <property type="match status" value="2"/>
</dbReference>
<feature type="domain" description="EamA" evidence="7">
    <location>
        <begin position="162"/>
        <end position="296"/>
    </location>
</feature>
<comment type="caution">
    <text evidence="8">The sequence shown here is derived from an EMBL/GenBank/DDBJ whole genome shotgun (WGS) entry which is preliminary data.</text>
</comment>
<accession>A0ABT5YJJ2</accession>